<feature type="region of interest" description="Disordered" evidence="1">
    <location>
        <begin position="1867"/>
        <end position="1894"/>
    </location>
</feature>
<dbReference type="PROSITE" id="PS50235">
    <property type="entry name" value="USP_3"/>
    <property type="match status" value="1"/>
</dbReference>
<evidence type="ECO:0000259" key="2">
    <source>
        <dbReference type="PROSITE" id="PS50235"/>
    </source>
</evidence>
<dbReference type="KEGG" id="mbr:MONBRDRAFT_38117"/>
<feature type="compositionally biased region" description="Acidic residues" evidence="1">
    <location>
        <begin position="687"/>
        <end position="702"/>
    </location>
</feature>
<dbReference type="GO" id="GO:0005634">
    <property type="term" value="C:nucleus"/>
    <property type="evidence" value="ECO:0000318"/>
    <property type="project" value="GO_Central"/>
</dbReference>
<feature type="compositionally biased region" description="Polar residues" evidence="1">
    <location>
        <begin position="2509"/>
        <end position="2523"/>
    </location>
</feature>
<feature type="compositionally biased region" description="Polar residues" evidence="1">
    <location>
        <begin position="660"/>
        <end position="678"/>
    </location>
</feature>
<name>A9V5S8_MONBE</name>
<dbReference type="eggNOG" id="KOG1866">
    <property type="taxonomic scope" value="Eukaryota"/>
</dbReference>
<feature type="region of interest" description="Disordered" evidence="1">
    <location>
        <begin position="1"/>
        <end position="42"/>
    </location>
</feature>
<feature type="domain" description="USP" evidence="2">
    <location>
        <begin position="1549"/>
        <end position="1992"/>
    </location>
</feature>
<dbReference type="GO" id="GO:0031647">
    <property type="term" value="P:regulation of protein stability"/>
    <property type="evidence" value="ECO:0000318"/>
    <property type="project" value="GO_Central"/>
</dbReference>
<feature type="region of interest" description="Disordered" evidence="1">
    <location>
        <begin position="829"/>
        <end position="849"/>
    </location>
</feature>
<dbReference type="GO" id="GO:0005829">
    <property type="term" value="C:cytosol"/>
    <property type="evidence" value="ECO:0000318"/>
    <property type="project" value="GO_Central"/>
</dbReference>
<feature type="region of interest" description="Disordered" evidence="1">
    <location>
        <begin position="1381"/>
        <end position="1426"/>
    </location>
</feature>
<dbReference type="EMBL" id="CH991561">
    <property type="protein sequence ID" value="EDQ87095.1"/>
    <property type="molecule type" value="Genomic_DNA"/>
</dbReference>
<dbReference type="FunFam" id="3.90.70.10:FF:000022">
    <property type="entry name" value="Ubiquitin carboxyl-terminal hydrolase 24"/>
    <property type="match status" value="1"/>
</dbReference>
<evidence type="ECO:0000313" key="3">
    <source>
        <dbReference type="EMBL" id="EDQ87095.1"/>
    </source>
</evidence>
<dbReference type="Proteomes" id="UP000001357">
    <property type="component" value="Unassembled WGS sequence"/>
</dbReference>
<feature type="compositionally biased region" description="Low complexity" evidence="1">
    <location>
        <begin position="1870"/>
        <end position="1884"/>
    </location>
</feature>
<protein>
    <recommendedName>
        <fullName evidence="2">USP domain-containing protein</fullName>
    </recommendedName>
</protein>
<feature type="compositionally biased region" description="Polar residues" evidence="1">
    <location>
        <begin position="615"/>
        <end position="624"/>
    </location>
</feature>
<feature type="region of interest" description="Disordered" evidence="1">
    <location>
        <begin position="2497"/>
        <end position="2556"/>
    </location>
</feature>
<dbReference type="InterPro" id="IPR001394">
    <property type="entry name" value="Peptidase_C19_UCH"/>
</dbReference>
<feature type="compositionally biased region" description="Basic and acidic residues" evidence="1">
    <location>
        <begin position="642"/>
        <end position="657"/>
    </location>
</feature>
<dbReference type="PANTHER" id="PTHR24006:SF935">
    <property type="entry name" value="CLAN CA, FAMILY C19, UBIQUITIN HYDROLASE-LIKE CYSTEINE PEPTIDASE"/>
    <property type="match status" value="1"/>
</dbReference>
<evidence type="ECO:0000256" key="1">
    <source>
        <dbReference type="SAM" id="MobiDB-lite"/>
    </source>
</evidence>
<dbReference type="GO" id="GO:0004843">
    <property type="term" value="F:cysteine-type deubiquitinase activity"/>
    <property type="evidence" value="ECO:0000318"/>
    <property type="project" value="GO_Central"/>
</dbReference>
<dbReference type="PROSITE" id="PS00973">
    <property type="entry name" value="USP_2"/>
    <property type="match status" value="1"/>
</dbReference>
<organism evidence="3 4">
    <name type="scientific">Monosiga brevicollis</name>
    <name type="common">Choanoflagellate</name>
    <dbReference type="NCBI Taxonomy" id="81824"/>
    <lineage>
        <taxon>Eukaryota</taxon>
        <taxon>Choanoflagellata</taxon>
        <taxon>Craspedida</taxon>
        <taxon>Salpingoecidae</taxon>
        <taxon>Monosiga</taxon>
    </lineage>
</organism>
<feature type="compositionally biased region" description="Acidic residues" evidence="1">
    <location>
        <begin position="1"/>
        <end position="19"/>
    </location>
</feature>
<keyword evidence="4" id="KW-1185">Reference proteome</keyword>
<feature type="compositionally biased region" description="Basic and acidic residues" evidence="1">
    <location>
        <begin position="1381"/>
        <end position="1390"/>
    </location>
</feature>
<dbReference type="GeneID" id="5893373"/>
<dbReference type="InterPro" id="IPR018200">
    <property type="entry name" value="USP_CS"/>
</dbReference>
<feature type="region of interest" description="Disordered" evidence="1">
    <location>
        <begin position="723"/>
        <end position="793"/>
    </location>
</feature>
<evidence type="ECO:0000313" key="4">
    <source>
        <dbReference type="Proteomes" id="UP000001357"/>
    </source>
</evidence>
<accession>A9V5S8</accession>
<dbReference type="STRING" id="81824.A9V5S8"/>
<dbReference type="InterPro" id="IPR038765">
    <property type="entry name" value="Papain-like_cys_pep_sf"/>
</dbReference>
<feature type="region of interest" description="Disordered" evidence="1">
    <location>
        <begin position="800"/>
        <end position="819"/>
    </location>
</feature>
<dbReference type="Gene3D" id="3.90.70.10">
    <property type="entry name" value="Cysteine proteinases"/>
    <property type="match status" value="1"/>
</dbReference>
<dbReference type="InterPro" id="IPR028889">
    <property type="entry name" value="USP"/>
</dbReference>
<reference evidence="3 4" key="1">
    <citation type="journal article" date="2008" name="Nature">
        <title>The genome of the choanoflagellate Monosiga brevicollis and the origin of metazoans.</title>
        <authorList>
            <consortium name="JGI Sequencing"/>
            <person name="King N."/>
            <person name="Westbrook M.J."/>
            <person name="Young S.L."/>
            <person name="Kuo A."/>
            <person name="Abedin M."/>
            <person name="Chapman J."/>
            <person name="Fairclough S."/>
            <person name="Hellsten U."/>
            <person name="Isogai Y."/>
            <person name="Letunic I."/>
            <person name="Marr M."/>
            <person name="Pincus D."/>
            <person name="Putnam N."/>
            <person name="Rokas A."/>
            <person name="Wright K.J."/>
            <person name="Zuzow R."/>
            <person name="Dirks W."/>
            <person name="Good M."/>
            <person name="Goodstein D."/>
            <person name="Lemons D."/>
            <person name="Li W."/>
            <person name="Lyons J.B."/>
            <person name="Morris A."/>
            <person name="Nichols S."/>
            <person name="Richter D.J."/>
            <person name="Salamov A."/>
            <person name="Bork P."/>
            <person name="Lim W.A."/>
            <person name="Manning G."/>
            <person name="Miller W.T."/>
            <person name="McGinnis W."/>
            <person name="Shapiro H."/>
            <person name="Tjian R."/>
            <person name="Grigoriev I.V."/>
            <person name="Rokhsar D."/>
        </authorList>
    </citation>
    <scope>NUCLEOTIDE SEQUENCE [LARGE SCALE GENOMIC DNA]</scope>
    <source>
        <strain evidence="4">MX1 / ATCC 50154</strain>
    </source>
</reference>
<dbReference type="SUPFAM" id="SSF54001">
    <property type="entry name" value="Cysteine proteinases"/>
    <property type="match status" value="1"/>
</dbReference>
<dbReference type="RefSeq" id="XP_001748038.1">
    <property type="nucleotide sequence ID" value="XM_001747986.1"/>
</dbReference>
<dbReference type="PANTHER" id="PTHR24006">
    <property type="entry name" value="UBIQUITIN CARBOXYL-TERMINAL HYDROLASE"/>
    <property type="match status" value="1"/>
</dbReference>
<dbReference type="InParanoid" id="A9V5S8"/>
<gene>
    <name evidence="3" type="ORF">MONBRDRAFT_38117</name>
</gene>
<feature type="region of interest" description="Disordered" evidence="1">
    <location>
        <begin position="611"/>
        <end position="703"/>
    </location>
</feature>
<proteinExistence type="predicted"/>
<dbReference type="PROSITE" id="PS00972">
    <property type="entry name" value="USP_1"/>
    <property type="match status" value="1"/>
</dbReference>
<dbReference type="InterPro" id="IPR050164">
    <property type="entry name" value="Peptidase_C19"/>
</dbReference>
<dbReference type="GO" id="GO:0016579">
    <property type="term" value="P:protein deubiquitination"/>
    <property type="evidence" value="ECO:0007669"/>
    <property type="project" value="InterPro"/>
</dbReference>
<dbReference type="Pfam" id="PF00443">
    <property type="entry name" value="UCH"/>
    <property type="match status" value="1"/>
</dbReference>
<sequence>MSDTQIGDDIDVDDGDLESLDVPSEDHNLNVNSGFSEDHTMNTDADEDPFHRNVDAMEDMRLSLRLECNPMLAHYQRMLSSLSKCSSQEGPDSPLPVSNQRDEKLVTIRSAIEEGAPYLSLDHRLLEPDYETNNVQLDLNWTALKTLQRPEDGPYRVPEVLMTTIESQLQGRWSILVLQNEPLGVAMQAAILALNETDALHADAQLNRFLAVLLPDAFDKLLTSSALYNWDLSTFQRIQRLINILLRLCIKLIPYDNVIVGDMLAKVKRLTENLLHHPCSAAEIVILTGLTRPFACIDAVEGNIISCFEAIFASTVNLVEHSDPLREAAAESNACAKLLEMLYDLAQDARKNQICTKMASFNASAFVIGSIITTFLSVLYKTACTKLNMSSDELLQRFFEKFRDLWVRVNAENNSKLLKLCFERALVRSDDVINVIVANLKAYWAHCREVLQDQPENEDPDTILLDVLFDGVAYAEVVSKYLDAIACILKVNYDEHRLSSARLNLVHVQQSHLIGLDKLWELVAACCCFGHRVRYALRFETHELVNRMYPPPTLCAACVYSLEHHQLGYFFDVLARFMGALNALGLPMQAVPVPPQLSYVVLRDTVHEEQVGSDAVNQSANSVLDPQKQESENVESWTTGSKHADARQVDKNGDIHRNNRGASPSDTGENGDDTNSARTGRRGALFETDENDPGLQGNDDDPAAFAVGRQSLAAAGTVVGTSMAGPSNHLQPSFEPQHEPITEDNFDSNKASRRNSLQSTGDMNDFEDMTYDSQSLPADPSRASPMSEWSKEAPPLIQTSESKSHPELQGQAQSEADGLDRVDEAQDAFPQKMPQNHESDSATTSRTTSIEQCVEPHHFEASDFMTSLLRVTRSLAILADIIKSHNDMNEVLRSELPHACAHRGRDVLLTVQQRDGRCRFLVRAHTHEPAMFIRNQIANFLQQQVQSVHLSINDQYLRSSDLSKSLRELSVTSDAIVTVSEENGLYEQHFRPSEQCSSLALVYRLRALKQLLQPAYVCNRDEAMTQMRLRCAFLKSHAAQTLFALLQQPFDNVSDAREASSFLEIKVICLDTILDVMRQALAPSTEIVVPVMSAVRSQTGDFRGTALIEDVAAGAAGDGVVVSFQYPMQDGLQLVPEEAHSSGARAMPMEPDLTRQLFQNRSFNDEFFQCCKRLVCQACRQEFSQSGEDGSAIRGPMRQDSQLLATVTRPSSPAVRLIHQLALDLMQLSVQAGLTRPSTLGLDGSDRDFLLLGLVHASPAIFRSRFGRFLRHAMGLNLEEGTARSDPHPLAVAPLEEAEVASIAQRVFEVLYDAVPACWEPAPSDSGRYEELLGLLVDLLARTQVEATKAHGEPMPLDPQHIFEREAEWLQRFVACRDARAGAAHEHGDDPGATAQGAVAMSEDEQQPFDRHETNPSPGRLQAPTPKASTARFLEGHVKLFKEAFGRTHAEYCAAFVQDHNFHMFLLTTALLGAGSALQAPQEAPTSAAPLFVDASIRDTLFSLLASIVQVSVPALNEVCTWCKTHMLDPVIPHGVGWTVQIERRQHAVGLRNGGATCYMNSLFQQLFMQPSLRRALIDIPTQTRGFFAQQALAQSNSDTAQLRLSMDDRLVDKYVHGAQTENTLLQLQRIFAHLNSDAKSVSLGPDLLTSPRLERIRVHAVRILGSCHCDFSAQSKSVVCCWLCLGLQFYSPELFWATFKLWGEPINVRVQSDAVEFLQTLVDQTDELLQSAGAAPILAPLLKFEMITQIIGKSCRHTSERHEDTFNLSLPVMSHDTMHEALLDSVQGEMFTGANQYRCQECGVKVDAMKRSCIKTLPPMLMVQLKRFGYDLQTFQPVKHNVRFEFPQELDLEPYTYGYLTQKERQEAQEAASDADNAADAVDLGPANSEGVSPAEIPPCCKYRLQGVVVHMGSASAGHYYSFSRTRETPTTLADGSAGKWLKFNDEQVTEVIVNRDLCEDQFYGGGTTYNTEYGTFEKNYSAYILVYERLDVLEELRQGQSLNPSPQPPPVQTPAEVAMLDGFEVPPQLSAEIQAGNLRFEFLHQLLSPSFAGFLTTLVQQGLYTPPVVLATQALLRVGLRVATAVWASSEELIKSVTMSLANPIFAVAVREVLAADGALVTDLLQALRNGVMRSRLLELVETAMTSLPAESEISAGLRMPYGPVIQALLAADLPVDHDGCAPLLSTLFCILRQVPAGLRPDCCLDAIAGYASRLLLSEDGSLNGPGTLIPEVSAKLRELVSILCQYSNLCAHHDDDTVPVRGSTNPDIDNFMPGKPRDRVEQPALLVGEPPLAPLSDNLARVIFHADFVRFMFDSEQLEDPVLEQALLHLAFGNRRLSLIILHEYMTAFARRQLPFQGLMAWLSAFWALRDGLDEWRQKLILHGGEVQDAGGYVGSVKKTRGLVKLVEGNEQVAVRYRYLKVLLALGEQHPGLMTLVPGSVCLALQVAADEMNTIATPAYSVSDNNETWNQNRLVRSDSFRTTMTLVRNVLKPTETEAQGSLEIPSATNGEAQSNGSALNDENELVGDVWTSMPMDRMSPHSETDMIENESEA</sequence>